<dbReference type="EMBL" id="FOKU01000007">
    <property type="protein sequence ID" value="SFC21608.1"/>
    <property type="molecule type" value="Genomic_DNA"/>
</dbReference>
<gene>
    <name evidence="2" type="ORF">SAMN04487891_107154</name>
    <name evidence="3" type="ORF">SAMN05216293_1851</name>
</gene>
<evidence type="ECO:0000313" key="2">
    <source>
        <dbReference type="EMBL" id="SFC21608.1"/>
    </source>
</evidence>
<evidence type="ECO:0000259" key="1">
    <source>
        <dbReference type="Pfam" id="PF13480"/>
    </source>
</evidence>
<organism evidence="3 4">
    <name type="scientific">Flagellimonas taeanensis</name>
    <dbReference type="NCBI Taxonomy" id="1005926"/>
    <lineage>
        <taxon>Bacteria</taxon>
        <taxon>Pseudomonadati</taxon>
        <taxon>Bacteroidota</taxon>
        <taxon>Flavobacteriia</taxon>
        <taxon>Flavobacteriales</taxon>
        <taxon>Flavobacteriaceae</taxon>
        <taxon>Flagellimonas</taxon>
    </lineage>
</organism>
<dbReference type="InterPro" id="IPR038740">
    <property type="entry name" value="BioF2-like_GNAT_dom"/>
</dbReference>
<evidence type="ECO:0000313" key="3">
    <source>
        <dbReference type="EMBL" id="SHK75037.1"/>
    </source>
</evidence>
<dbReference type="Proteomes" id="UP000184031">
    <property type="component" value="Unassembled WGS sequence"/>
</dbReference>
<dbReference type="STRING" id="1055723.SAMN05216293_1851"/>
<comment type="caution">
    <text evidence="3">The sequence shown here is derived from an EMBL/GenBank/DDBJ whole genome shotgun (WGS) entry which is preliminary data.</text>
</comment>
<dbReference type="InterPro" id="IPR016181">
    <property type="entry name" value="Acyl_CoA_acyltransferase"/>
</dbReference>
<dbReference type="RefSeq" id="WP_072879092.1">
    <property type="nucleotide sequence ID" value="NZ_FOKU01000007.1"/>
</dbReference>
<dbReference type="AlphaFoldDB" id="A0A1M6V0J6"/>
<dbReference type="Pfam" id="PF13480">
    <property type="entry name" value="Acetyltransf_6"/>
    <property type="match status" value="1"/>
</dbReference>
<dbReference type="Proteomes" id="UP000198940">
    <property type="component" value="Unassembled WGS sequence"/>
</dbReference>
<evidence type="ECO:0000313" key="4">
    <source>
        <dbReference type="Proteomes" id="UP000184031"/>
    </source>
</evidence>
<sequence>MKLRFLLDIVLSHGQNHPGPLSASAKNQGPWTFEVNLRDGEPTNTPFFLYDLPSYQKLVLQGELKTLKKMDSPLYKGFLIDLSPYPNLDSYLKSHFPTTTRMFRRHGKRLREEVGSTTKIYYGNSMDEAELTLLFDRLGMFLSNRFEQKESENYELPLLPLYKKMLRTLVPKGEAVIFARFHGENPIGIGIGFVNANILYLFNIGFDVQYGQYGLGNQLLLDVLGWCFEKKISTVDMGRGDFFHKRKWVNGTYTYREVSLFKTSNVLGMIKACTIWTLNTLRYNAIIFLKKIGGQHMASKFLLWKYRLWNRHRQD</sequence>
<feature type="domain" description="BioF2-like acetyltransferase" evidence="1">
    <location>
        <begin position="102"/>
        <end position="246"/>
    </location>
</feature>
<dbReference type="EMBL" id="FRAT01000004">
    <property type="protein sequence ID" value="SHK75037.1"/>
    <property type="molecule type" value="Genomic_DNA"/>
</dbReference>
<name>A0A1M6V0J6_9FLAO</name>
<accession>A0A1M6V0J6</accession>
<reference evidence="3 4" key="1">
    <citation type="submission" date="2016-11" db="EMBL/GenBank/DDBJ databases">
        <authorList>
            <person name="Varghese N."/>
            <person name="Submissions S."/>
        </authorList>
    </citation>
    <scope>NUCLEOTIDE SEQUENCE [LARGE SCALE GENOMIC DNA]</scope>
    <source>
        <strain evidence="3 4">CGMCC 1.12174</strain>
        <strain evidence="2 5">DSM 26351</strain>
    </source>
</reference>
<proteinExistence type="predicted"/>
<dbReference type="OrthoDB" id="1426896at2"/>
<dbReference type="SUPFAM" id="SSF55729">
    <property type="entry name" value="Acyl-CoA N-acyltransferases (Nat)"/>
    <property type="match status" value="1"/>
</dbReference>
<keyword evidence="5" id="KW-1185">Reference proteome</keyword>
<protein>
    <submittedName>
        <fullName evidence="3">Acetyltransferase (GNAT) domain-containing protein</fullName>
    </submittedName>
</protein>
<evidence type="ECO:0000313" key="5">
    <source>
        <dbReference type="Proteomes" id="UP000198940"/>
    </source>
</evidence>
<dbReference type="Gene3D" id="3.40.630.30">
    <property type="match status" value="1"/>
</dbReference>